<dbReference type="Proteomes" id="UP000298058">
    <property type="component" value="Unassembled WGS sequence"/>
</dbReference>
<protein>
    <recommendedName>
        <fullName evidence="4">Lipoprotein</fullName>
    </recommendedName>
</protein>
<gene>
    <name evidence="2" type="ORF">EHS15_17395</name>
</gene>
<sequence length="183" mass="19722">MKLTTKLTIVLVALAFFAACENGDKVDKSVADTNLLLALAQKAQIDDQIEIKGTYIQSNSCSNGSCPAGTTTSLTISSNLGTKTGYLYVDYGSFSVNAEIVEYSNTDRVFYYKTRGQSNISAFLWVITESNEILTCDVFNGKPTLAETKADLASRRAAGTVSTTNPKTTGCNNFGFNLQTKAF</sequence>
<name>A0A4R9LW66_9LEPT</name>
<keyword evidence="3" id="KW-1185">Reference proteome</keyword>
<comment type="caution">
    <text evidence="2">The sequence shown here is derived from an EMBL/GenBank/DDBJ whole genome shotgun (WGS) entry which is preliminary data.</text>
</comment>
<proteinExistence type="predicted"/>
<dbReference type="RefSeq" id="WP_135761867.1">
    <property type="nucleotide sequence ID" value="NZ_RQHW01000078.1"/>
</dbReference>
<organism evidence="2 3">
    <name type="scientific">Leptospira idonii</name>
    <dbReference type="NCBI Taxonomy" id="1193500"/>
    <lineage>
        <taxon>Bacteria</taxon>
        <taxon>Pseudomonadati</taxon>
        <taxon>Spirochaetota</taxon>
        <taxon>Spirochaetia</taxon>
        <taxon>Leptospirales</taxon>
        <taxon>Leptospiraceae</taxon>
        <taxon>Leptospira</taxon>
    </lineage>
</organism>
<dbReference type="AlphaFoldDB" id="A0A4R9LW66"/>
<feature type="chain" id="PRO_5020921723" description="Lipoprotein" evidence="1">
    <location>
        <begin position="19"/>
        <end position="183"/>
    </location>
</feature>
<dbReference type="OrthoDB" id="338892at2"/>
<evidence type="ECO:0000256" key="1">
    <source>
        <dbReference type="SAM" id="SignalP"/>
    </source>
</evidence>
<keyword evidence="1" id="KW-0732">Signal</keyword>
<dbReference type="EMBL" id="RQHW01000078">
    <property type="protein sequence ID" value="TGN17313.1"/>
    <property type="molecule type" value="Genomic_DNA"/>
</dbReference>
<evidence type="ECO:0000313" key="3">
    <source>
        <dbReference type="Proteomes" id="UP000298058"/>
    </source>
</evidence>
<dbReference type="PROSITE" id="PS51257">
    <property type="entry name" value="PROKAR_LIPOPROTEIN"/>
    <property type="match status" value="1"/>
</dbReference>
<evidence type="ECO:0008006" key="4">
    <source>
        <dbReference type="Google" id="ProtNLM"/>
    </source>
</evidence>
<evidence type="ECO:0000313" key="2">
    <source>
        <dbReference type="EMBL" id="TGN17313.1"/>
    </source>
</evidence>
<feature type="signal peptide" evidence="1">
    <location>
        <begin position="1"/>
        <end position="18"/>
    </location>
</feature>
<accession>A0A4R9LW66</accession>
<reference evidence="2" key="1">
    <citation type="journal article" date="2019" name="PLoS Negl. Trop. Dis.">
        <title>Revisiting the worldwide diversity of Leptospira species in the environment.</title>
        <authorList>
            <person name="Vincent A.T."/>
            <person name="Schiettekatte O."/>
            <person name="Bourhy P."/>
            <person name="Veyrier F.J."/>
            <person name="Picardeau M."/>
        </authorList>
    </citation>
    <scope>NUCLEOTIDE SEQUENCE [LARGE SCALE GENOMIC DNA]</scope>
    <source>
        <strain evidence="2">201300427</strain>
    </source>
</reference>